<dbReference type="Gene3D" id="3.40.50.620">
    <property type="entry name" value="HUPs"/>
    <property type="match status" value="1"/>
</dbReference>
<dbReference type="GO" id="GO:0004515">
    <property type="term" value="F:nicotinate-nucleotide adenylyltransferase activity"/>
    <property type="evidence" value="ECO:0007669"/>
    <property type="project" value="UniProtKB-EC"/>
</dbReference>
<dbReference type="InterPro" id="IPR014729">
    <property type="entry name" value="Rossmann-like_a/b/a_fold"/>
</dbReference>
<evidence type="ECO:0000256" key="6">
    <source>
        <dbReference type="ARBA" id="ARBA00022695"/>
    </source>
</evidence>
<evidence type="ECO:0000256" key="9">
    <source>
        <dbReference type="ARBA" id="ARBA00023027"/>
    </source>
</evidence>
<dbReference type="InterPro" id="IPR005248">
    <property type="entry name" value="NadD/NMNAT"/>
</dbReference>
<dbReference type="STRING" id="1925591.BI308_05100"/>
<proteinExistence type="predicted"/>
<evidence type="ECO:0000256" key="5">
    <source>
        <dbReference type="ARBA" id="ARBA00022679"/>
    </source>
</evidence>
<evidence type="ECO:0000313" key="13">
    <source>
        <dbReference type="Proteomes" id="UP000183940"/>
    </source>
</evidence>
<dbReference type="NCBIfam" id="NF000842">
    <property type="entry name" value="PRK00071.2-1"/>
    <property type="match status" value="1"/>
</dbReference>
<dbReference type="EC" id="2.7.7.18" evidence="3"/>
<keyword evidence="5" id="KW-0808">Transferase</keyword>
<keyword evidence="13" id="KW-1185">Reference proteome</keyword>
<name>A0A1L9QVX9_9CYAN</name>
<keyword evidence="6 12" id="KW-0548">Nucleotidyltransferase</keyword>
<protein>
    <recommendedName>
        <fullName evidence="3">nicotinate-nucleotide adenylyltransferase</fullName>
        <ecNumber evidence="3">2.7.7.18</ecNumber>
    </recommendedName>
</protein>
<feature type="domain" description="Cytidyltransferase-like" evidence="11">
    <location>
        <begin position="7"/>
        <end position="167"/>
    </location>
</feature>
<keyword evidence="9" id="KW-0520">NAD</keyword>
<gene>
    <name evidence="12" type="ORF">BI308_05100</name>
</gene>
<sequence length="202" mass="23166">MLKTVALFGTSADPPTQGHRTILEWLSQHYDYVAVWASNNPFKNHQTPLDHRLAMLDLLIENLKDQYPNIGLYPQLGYSRSLESVTEARHLWPQERFILVVGSDLIAQMPKWYQIKTLLENVEVLIVPRSGYAIKSEQVQALVELGAEVAIADFDVPPVSSTAYRERKETQVITPPIQDYIHREQLYHAREPFKTNSQRAVS</sequence>
<organism evidence="12 13">
    <name type="scientific">Roseofilum reptotaenium AO1-A</name>
    <dbReference type="NCBI Taxonomy" id="1925591"/>
    <lineage>
        <taxon>Bacteria</taxon>
        <taxon>Bacillati</taxon>
        <taxon>Cyanobacteriota</taxon>
        <taxon>Cyanophyceae</taxon>
        <taxon>Desertifilales</taxon>
        <taxon>Desertifilaceae</taxon>
        <taxon>Roseofilum</taxon>
    </lineage>
</organism>
<comment type="catalytic activity">
    <reaction evidence="10">
        <text>nicotinate beta-D-ribonucleotide + ATP + H(+) = deamido-NAD(+) + diphosphate</text>
        <dbReference type="Rhea" id="RHEA:22860"/>
        <dbReference type="ChEBI" id="CHEBI:15378"/>
        <dbReference type="ChEBI" id="CHEBI:30616"/>
        <dbReference type="ChEBI" id="CHEBI:33019"/>
        <dbReference type="ChEBI" id="CHEBI:57502"/>
        <dbReference type="ChEBI" id="CHEBI:58437"/>
        <dbReference type="EC" id="2.7.7.18"/>
    </reaction>
</comment>
<dbReference type="SUPFAM" id="SSF52374">
    <property type="entry name" value="Nucleotidylyl transferase"/>
    <property type="match status" value="1"/>
</dbReference>
<evidence type="ECO:0000256" key="10">
    <source>
        <dbReference type="ARBA" id="ARBA00048721"/>
    </source>
</evidence>
<dbReference type="InterPro" id="IPR004821">
    <property type="entry name" value="Cyt_trans-like"/>
</dbReference>
<evidence type="ECO:0000256" key="2">
    <source>
        <dbReference type="ARBA" id="ARBA00005019"/>
    </source>
</evidence>
<dbReference type="Pfam" id="PF01467">
    <property type="entry name" value="CTP_transf_like"/>
    <property type="match status" value="1"/>
</dbReference>
<comment type="pathway">
    <text evidence="2">Cofactor biosynthesis; NAD(+) biosynthesis; deamido-NAD(+) from nicotinate D-ribonucleotide: step 1/1.</text>
</comment>
<dbReference type="NCBIfam" id="TIGR00482">
    <property type="entry name" value="nicotinate (nicotinamide) nucleotide adenylyltransferase"/>
    <property type="match status" value="1"/>
</dbReference>
<dbReference type="NCBIfam" id="TIGR00125">
    <property type="entry name" value="cyt_tran_rel"/>
    <property type="match status" value="1"/>
</dbReference>
<evidence type="ECO:0000256" key="4">
    <source>
        <dbReference type="ARBA" id="ARBA00022642"/>
    </source>
</evidence>
<evidence type="ECO:0000256" key="8">
    <source>
        <dbReference type="ARBA" id="ARBA00022840"/>
    </source>
</evidence>
<dbReference type="EMBL" id="MLAW01000005">
    <property type="protein sequence ID" value="OJJ26786.1"/>
    <property type="molecule type" value="Genomic_DNA"/>
</dbReference>
<dbReference type="AlphaFoldDB" id="A0A1L9QVX9"/>
<keyword evidence="7" id="KW-0547">Nucleotide-binding</keyword>
<dbReference type="UniPathway" id="UPA00253">
    <property type="reaction ID" value="UER00332"/>
</dbReference>
<reference evidence="12" key="1">
    <citation type="submission" date="2016-10" db="EMBL/GenBank/DDBJ databases">
        <title>CRISPR-Cas defence system in Roseofilum reptotaenium: evidence of a bacteriophage-cyanobacterium arms race in the coral black band disease.</title>
        <authorList>
            <person name="Buerger P."/>
            <person name="Wood-Charlson E.M."/>
            <person name="Weynberg K.D."/>
            <person name="Willis B."/>
            <person name="Van Oppen M.J."/>
        </authorList>
    </citation>
    <scope>NUCLEOTIDE SEQUENCE [LARGE SCALE GENOMIC DNA]</scope>
    <source>
        <strain evidence="12">AO1-A</strain>
    </source>
</reference>
<dbReference type="CDD" id="cd02165">
    <property type="entry name" value="NMNAT"/>
    <property type="match status" value="1"/>
</dbReference>
<evidence type="ECO:0000256" key="3">
    <source>
        <dbReference type="ARBA" id="ARBA00012389"/>
    </source>
</evidence>
<dbReference type="PANTHER" id="PTHR39321:SF3">
    <property type="entry name" value="PHOSPHOPANTETHEINE ADENYLYLTRANSFERASE"/>
    <property type="match status" value="1"/>
</dbReference>
<evidence type="ECO:0000256" key="1">
    <source>
        <dbReference type="ARBA" id="ARBA00002324"/>
    </source>
</evidence>
<dbReference type="Proteomes" id="UP000183940">
    <property type="component" value="Unassembled WGS sequence"/>
</dbReference>
<comment type="function">
    <text evidence="1">Catalyzes the reversible adenylation of nicotinate mononucleotide (NaMN) to nicotinic acid adenine dinucleotide (NaAD).</text>
</comment>
<evidence type="ECO:0000313" key="12">
    <source>
        <dbReference type="EMBL" id="OJJ26786.1"/>
    </source>
</evidence>
<dbReference type="GO" id="GO:0009435">
    <property type="term" value="P:NAD+ biosynthetic process"/>
    <property type="evidence" value="ECO:0007669"/>
    <property type="project" value="UniProtKB-UniPathway"/>
</dbReference>
<keyword evidence="4" id="KW-0662">Pyridine nucleotide biosynthesis</keyword>
<dbReference type="PANTHER" id="PTHR39321">
    <property type="entry name" value="NICOTINATE-NUCLEOTIDE ADENYLYLTRANSFERASE-RELATED"/>
    <property type="match status" value="1"/>
</dbReference>
<comment type="caution">
    <text evidence="12">The sequence shown here is derived from an EMBL/GenBank/DDBJ whole genome shotgun (WGS) entry which is preliminary data.</text>
</comment>
<accession>A0A1L9QVX9</accession>
<evidence type="ECO:0000256" key="7">
    <source>
        <dbReference type="ARBA" id="ARBA00022741"/>
    </source>
</evidence>
<evidence type="ECO:0000259" key="11">
    <source>
        <dbReference type="Pfam" id="PF01467"/>
    </source>
</evidence>
<keyword evidence="8" id="KW-0067">ATP-binding</keyword>
<dbReference type="GO" id="GO:0005524">
    <property type="term" value="F:ATP binding"/>
    <property type="evidence" value="ECO:0007669"/>
    <property type="project" value="UniProtKB-KW"/>
</dbReference>